<reference evidence="1 2" key="1">
    <citation type="journal article" date="2022" name="New Phytol.">
        <title>Ecological generalism drives hyperdiversity of secondary metabolite gene clusters in xylarialean endophytes.</title>
        <authorList>
            <person name="Franco M.E.E."/>
            <person name="Wisecaver J.H."/>
            <person name="Arnold A.E."/>
            <person name="Ju Y.M."/>
            <person name="Slot J.C."/>
            <person name="Ahrendt S."/>
            <person name="Moore L.P."/>
            <person name="Eastman K.E."/>
            <person name="Scott K."/>
            <person name="Konkel Z."/>
            <person name="Mondo S.J."/>
            <person name="Kuo A."/>
            <person name="Hayes R.D."/>
            <person name="Haridas S."/>
            <person name="Andreopoulos B."/>
            <person name="Riley R."/>
            <person name="LaButti K."/>
            <person name="Pangilinan J."/>
            <person name="Lipzen A."/>
            <person name="Amirebrahimi M."/>
            <person name="Yan J."/>
            <person name="Adam C."/>
            <person name="Keymanesh K."/>
            <person name="Ng V."/>
            <person name="Louie K."/>
            <person name="Northen T."/>
            <person name="Drula E."/>
            <person name="Henrissat B."/>
            <person name="Hsieh H.M."/>
            <person name="Youens-Clark K."/>
            <person name="Lutzoni F."/>
            <person name="Miadlikowska J."/>
            <person name="Eastwood D.C."/>
            <person name="Hamelin R.C."/>
            <person name="Grigoriev I.V."/>
            <person name="U'Ren J.M."/>
        </authorList>
    </citation>
    <scope>NUCLEOTIDE SEQUENCE [LARGE SCALE GENOMIC DNA]</scope>
    <source>
        <strain evidence="1 2">ER1909</strain>
    </source>
</reference>
<gene>
    <name evidence="1" type="ORF">F4821DRAFT_53145</name>
</gene>
<dbReference type="Proteomes" id="UP001497680">
    <property type="component" value="Unassembled WGS sequence"/>
</dbReference>
<accession>A0ACC0CJY5</accession>
<evidence type="ECO:0000313" key="1">
    <source>
        <dbReference type="EMBL" id="KAI6080663.1"/>
    </source>
</evidence>
<protein>
    <submittedName>
        <fullName evidence="1">Arylsulfatase</fullName>
    </submittedName>
</protein>
<evidence type="ECO:0000313" key="2">
    <source>
        <dbReference type="Proteomes" id="UP001497680"/>
    </source>
</evidence>
<comment type="caution">
    <text evidence="1">The sequence shown here is derived from an EMBL/GenBank/DDBJ whole genome shotgun (WGS) entry which is preliminary data.</text>
</comment>
<dbReference type="EMBL" id="MU394429">
    <property type="protein sequence ID" value="KAI6080663.1"/>
    <property type="molecule type" value="Genomic_DNA"/>
</dbReference>
<organism evidence="1 2">
    <name type="scientific">Hypoxylon rubiginosum</name>
    <dbReference type="NCBI Taxonomy" id="110542"/>
    <lineage>
        <taxon>Eukaryota</taxon>
        <taxon>Fungi</taxon>
        <taxon>Dikarya</taxon>
        <taxon>Ascomycota</taxon>
        <taxon>Pezizomycotina</taxon>
        <taxon>Sordariomycetes</taxon>
        <taxon>Xylariomycetidae</taxon>
        <taxon>Xylariales</taxon>
        <taxon>Hypoxylaceae</taxon>
        <taxon>Hypoxylon</taxon>
    </lineage>
</organism>
<sequence>MGFLKYLLLPLAIAAHGLAQANEKRPNIIFIFTDDQDLHLGSMDHMPILQKELMAKGTEFTNHYATVALCCPSRASLLRGQAAHNTNITDVTSPGGNYQKFVVAKENEDYLPHWLVGAGYNAEYIGKFMNGYTRATYTNAPKGWTHTDLLVDPFTYQYNNVVMSENGQTPVHYTGFHQLDVIRVKALDRIDKLVDDGKPFYLTIAPSTPHIEDGHKLPTPQTRHKGAAEGLQVSRDGNWNPSDDDTAVKPSWLKEMASMNSSVIDRADAHYRARIAVLQGVDEIIEDVVDKLDKKGILDNTYIIYSSDNGYHLGNHRVAAGKSLPYREDTNMPLVVRGPNVTAGVKSKIPSAHLDFPPTFLEIAGVDPAKFPPILDGRSLLSKWHNPESKIETCPLEDTHEIINVEFWGGAGIESPLQDKPYNMGNNSYKTLRIVGQEHSYLYSKWCTNETELYDTVADPYELNNVAKGNNQEDHTKRLLTRLNALLLATKSCADQTCRNPWKLLQPEEERRGQIVDDAASLTITCLDQAMDSKYDTFFNTSFPDVAFQECRELQDIDNERPYLPENPGLGMKYREPTDNYHTPNVKNTDAVDGNQEDAGGADQRNITLATLMSKAVKLTPGQLGQAG</sequence>
<name>A0ACC0CJY5_9PEZI</name>
<proteinExistence type="predicted"/>
<keyword evidence="2" id="KW-1185">Reference proteome</keyword>